<keyword evidence="4" id="KW-1185">Reference proteome</keyword>
<dbReference type="PRINTS" id="PR00419">
    <property type="entry name" value="ADXRDTASE"/>
</dbReference>
<dbReference type="Pfam" id="PF01494">
    <property type="entry name" value="FAD_binding_3"/>
    <property type="match status" value="1"/>
</dbReference>
<dbReference type="InterPro" id="IPR036188">
    <property type="entry name" value="FAD/NAD-bd_sf"/>
</dbReference>
<dbReference type="PANTHER" id="PTHR42842">
    <property type="entry name" value="FAD/NAD(P)-BINDING OXIDOREDUCTASE"/>
    <property type="match status" value="1"/>
</dbReference>
<proteinExistence type="predicted"/>
<organism evidence="3 4">
    <name type="scientific">Dethiosulfatibacter aminovorans DSM 17477</name>
    <dbReference type="NCBI Taxonomy" id="1121476"/>
    <lineage>
        <taxon>Bacteria</taxon>
        <taxon>Bacillati</taxon>
        <taxon>Bacillota</taxon>
        <taxon>Tissierellia</taxon>
        <taxon>Dethiosulfatibacter</taxon>
    </lineage>
</organism>
<dbReference type="InterPro" id="IPR028348">
    <property type="entry name" value="FAD-binding_protein"/>
</dbReference>
<dbReference type="Gene3D" id="3.50.50.60">
    <property type="entry name" value="FAD/NAD(P)-binding domain"/>
    <property type="match status" value="2"/>
</dbReference>
<evidence type="ECO:0000313" key="4">
    <source>
        <dbReference type="Proteomes" id="UP000184052"/>
    </source>
</evidence>
<evidence type="ECO:0000259" key="2">
    <source>
        <dbReference type="Pfam" id="PF21688"/>
    </source>
</evidence>
<feature type="domain" description="FAD-dependent protein C-terminal" evidence="2">
    <location>
        <begin position="279"/>
        <end position="475"/>
    </location>
</feature>
<dbReference type="RefSeq" id="WP_073050427.1">
    <property type="nucleotide sequence ID" value="NZ_FQZL01000029.1"/>
</dbReference>
<dbReference type="InterPro" id="IPR002938">
    <property type="entry name" value="FAD-bd"/>
</dbReference>
<dbReference type="SUPFAM" id="SSF51905">
    <property type="entry name" value="FAD/NAD(P)-binding domain"/>
    <property type="match status" value="1"/>
</dbReference>
<dbReference type="STRING" id="1121476.SAMN02745751_03047"/>
<evidence type="ECO:0008006" key="5">
    <source>
        <dbReference type="Google" id="ProtNLM"/>
    </source>
</evidence>
<dbReference type="PIRSF" id="PIRSF038984">
    <property type="entry name" value="FAD_binding_protein"/>
    <property type="match status" value="1"/>
</dbReference>
<dbReference type="InterPro" id="IPR049516">
    <property type="entry name" value="FAD-depend_C"/>
</dbReference>
<gene>
    <name evidence="3" type="ORF">SAMN02745751_03047</name>
</gene>
<dbReference type="Gene3D" id="3.30.70.2700">
    <property type="match status" value="1"/>
</dbReference>
<dbReference type="Pfam" id="PF21688">
    <property type="entry name" value="FAD-depend_C"/>
    <property type="match status" value="1"/>
</dbReference>
<dbReference type="EMBL" id="FQZL01000029">
    <property type="protein sequence ID" value="SHJ65112.1"/>
    <property type="molecule type" value="Genomic_DNA"/>
</dbReference>
<evidence type="ECO:0000313" key="3">
    <source>
        <dbReference type="EMBL" id="SHJ65112.1"/>
    </source>
</evidence>
<dbReference type="Proteomes" id="UP000184052">
    <property type="component" value="Unassembled WGS sequence"/>
</dbReference>
<name>A0A1M6L1X2_9FIRM</name>
<sequence>MIRISNIKLNPMQNEKSLEKKICKLLNVKPHEIISWEIYRKSIDARRSDSIFVVYAVNVTVKDERKVMKGKKNRDIQVAGRKSYDFECAYSGDKRPVIVGAGPAGLFCALLLCRNGARPLIIERGKKVEDRIKDIDRFWNEGKLDAESNVQFGEGGAGTFSDGKLNTLVKDRGNRGRKVLEEMVKAGAPEEIMYDSKPHVGTDRLRQVVVNIRKEIEEAGGEFFFSEKVTDLEFEDGVVKAVTTDKGRYESEAVVLAVGHSARDTFEMLKDKLELIQKPFSIGVRVEHLQKDIDMSQYGVDREEYNLPAADYKLVHHCDGGRHVYTFCMCPGGVVAGSSSEEGGVVTNGMSYYARDLENANSAVLVGITPDDFGSDDPLAGMYLQRELEEKAFKAGGEDYSAPVQLFGDFKNNVVSRAFGSILPTYKPGTKFVNLREILPEYVADSLIEGIDAFGSKIGCFNSDDAILTGVETRSSSPVRMVRDDNMEGSIKGVFPIGEGAGYAGGIMSSAMDGIKAAEKILEMLQKFK</sequence>
<feature type="domain" description="FAD-binding" evidence="1">
    <location>
        <begin position="97"/>
        <end position="127"/>
    </location>
</feature>
<dbReference type="OrthoDB" id="9772594at2"/>
<dbReference type="AlphaFoldDB" id="A0A1M6L1X2"/>
<dbReference type="PANTHER" id="PTHR42842:SF3">
    <property type="entry name" value="FAD_NAD(P)-BINDING OXIDOREDUCTASE FAMILY PROTEIN"/>
    <property type="match status" value="1"/>
</dbReference>
<dbReference type="GO" id="GO:0071949">
    <property type="term" value="F:FAD binding"/>
    <property type="evidence" value="ECO:0007669"/>
    <property type="project" value="InterPro"/>
</dbReference>
<evidence type="ECO:0000259" key="1">
    <source>
        <dbReference type="Pfam" id="PF01494"/>
    </source>
</evidence>
<reference evidence="3 4" key="1">
    <citation type="submission" date="2016-11" db="EMBL/GenBank/DDBJ databases">
        <authorList>
            <person name="Jaros S."/>
            <person name="Januszkiewicz K."/>
            <person name="Wedrychowicz H."/>
        </authorList>
    </citation>
    <scope>NUCLEOTIDE SEQUENCE [LARGE SCALE GENOMIC DNA]</scope>
    <source>
        <strain evidence="3 4">DSM 17477</strain>
    </source>
</reference>
<accession>A0A1M6L1X2</accession>
<protein>
    <recommendedName>
        <fullName evidence="5">FAD/NAD(P)-binding domain-containing protein</fullName>
    </recommendedName>
</protein>